<reference evidence="2" key="1">
    <citation type="submission" date="2019-01" db="EMBL/GenBank/DDBJ databases">
        <title>Oenococcus sicerae UCMA17102.</title>
        <authorList>
            <person name="Cousin F.J."/>
            <person name="Le Guellec R."/>
            <person name="Cretenet M."/>
        </authorList>
    </citation>
    <scope>NUCLEOTIDE SEQUENCE</scope>
    <source>
        <strain evidence="2">UCMA17102</strain>
    </source>
</reference>
<evidence type="ECO:0000313" key="2">
    <source>
        <dbReference type="EMBL" id="MDN6899547.1"/>
    </source>
</evidence>
<sequence>MSLNSIFNEIEKFDPSKEKVQSFEGLPKGDYNAIFTKVTYQIPNPGQSYNPSNHFDFEILDGEFAGRHENMQLSFEEVTPNGKPVPDFVLERNGRTLVKLFYILGIPFKLEAQDLLDGNKIVDALKPAIGKKLIVHLDVRENKKNPQYPYRSYDFDKIEESEPAAAKETKEESPIKDTTKDDVDNDDLPF</sequence>
<dbReference type="Pfam" id="PF05037">
    <property type="entry name" value="DUF669"/>
    <property type="match status" value="1"/>
</dbReference>
<organism evidence="2 3">
    <name type="scientific">Oenococcus sicerae</name>
    <dbReference type="NCBI Taxonomy" id="2203724"/>
    <lineage>
        <taxon>Bacteria</taxon>
        <taxon>Bacillati</taxon>
        <taxon>Bacillota</taxon>
        <taxon>Bacilli</taxon>
        <taxon>Lactobacillales</taxon>
        <taxon>Lactobacillaceae</taxon>
        <taxon>Oenococcus</taxon>
    </lineage>
</organism>
<gene>
    <name evidence="2" type="ORF">EVC35_00800</name>
</gene>
<dbReference type="InterPro" id="IPR007731">
    <property type="entry name" value="DUF669"/>
</dbReference>
<dbReference type="RefSeq" id="WP_301710844.1">
    <property type="nucleotide sequence ID" value="NZ_SDWY01000001.1"/>
</dbReference>
<evidence type="ECO:0000256" key="1">
    <source>
        <dbReference type="SAM" id="MobiDB-lite"/>
    </source>
</evidence>
<feature type="region of interest" description="Disordered" evidence="1">
    <location>
        <begin position="148"/>
        <end position="190"/>
    </location>
</feature>
<protein>
    <submittedName>
        <fullName evidence="2">DUF669 domain-containing protein</fullName>
    </submittedName>
</protein>
<dbReference type="AlphaFoldDB" id="A0AAJ1RB41"/>
<feature type="compositionally biased region" description="Basic and acidic residues" evidence="1">
    <location>
        <begin position="153"/>
        <end position="182"/>
    </location>
</feature>
<evidence type="ECO:0000313" key="3">
    <source>
        <dbReference type="Proteomes" id="UP001167919"/>
    </source>
</evidence>
<comment type="caution">
    <text evidence="2">The sequence shown here is derived from an EMBL/GenBank/DDBJ whole genome shotgun (WGS) entry which is preliminary data.</text>
</comment>
<name>A0AAJ1RB41_9LACO</name>
<dbReference type="Proteomes" id="UP001167919">
    <property type="component" value="Unassembled WGS sequence"/>
</dbReference>
<dbReference type="EMBL" id="SDWY01000001">
    <property type="protein sequence ID" value="MDN6899547.1"/>
    <property type="molecule type" value="Genomic_DNA"/>
</dbReference>
<accession>A0AAJ1RB41</accession>
<proteinExistence type="predicted"/>